<feature type="compositionally biased region" description="Low complexity" evidence="1">
    <location>
        <begin position="43"/>
        <end position="54"/>
    </location>
</feature>
<feature type="compositionally biased region" description="Basic and acidic residues" evidence="1">
    <location>
        <begin position="55"/>
        <end position="65"/>
    </location>
</feature>
<dbReference type="Gene3D" id="3.40.970.10">
    <property type="entry name" value="Ribonuclease H1, N-terminal domain"/>
    <property type="match status" value="1"/>
</dbReference>
<dbReference type="InterPro" id="IPR037056">
    <property type="entry name" value="RNase_H1_N_sf"/>
</dbReference>
<evidence type="ECO:0000313" key="4">
    <source>
        <dbReference type="Proteomes" id="UP000054549"/>
    </source>
</evidence>
<feature type="region of interest" description="Disordered" evidence="1">
    <location>
        <begin position="104"/>
        <end position="123"/>
    </location>
</feature>
<gene>
    <name evidence="3" type="ORF">M378DRAFT_17761</name>
</gene>
<accession>A0A0C2W3H5</accession>
<reference evidence="3 4" key="1">
    <citation type="submission" date="2014-04" db="EMBL/GenBank/DDBJ databases">
        <title>Evolutionary Origins and Diversification of the Mycorrhizal Mutualists.</title>
        <authorList>
            <consortium name="DOE Joint Genome Institute"/>
            <consortium name="Mycorrhizal Genomics Consortium"/>
            <person name="Kohler A."/>
            <person name="Kuo A."/>
            <person name="Nagy L.G."/>
            <person name="Floudas D."/>
            <person name="Copeland A."/>
            <person name="Barry K.W."/>
            <person name="Cichocki N."/>
            <person name="Veneault-Fourrey C."/>
            <person name="LaButti K."/>
            <person name="Lindquist E.A."/>
            <person name="Lipzen A."/>
            <person name="Lundell T."/>
            <person name="Morin E."/>
            <person name="Murat C."/>
            <person name="Riley R."/>
            <person name="Ohm R."/>
            <person name="Sun H."/>
            <person name="Tunlid A."/>
            <person name="Henrissat B."/>
            <person name="Grigoriev I.V."/>
            <person name="Hibbett D.S."/>
            <person name="Martin F."/>
        </authorList>
    </citation>
    <scope>NUCLEOTIDE SEQUENCE [LARGE SCALE GENOMIC DNA]</scope>
    <source>
        <strain evidence="3 4">Koide BX008</strain>
    </source>
</reference>
<sequence>MASPPSSSVDSAPIVNFNLAQSQATHFSVYTKALTRVGPSSDTAATEPAQPAAAPERRNESRRAESEDEYWSNVEDTIDFASDSISVLMDRLSVSDTVAQCATGTPNTCHSATSTGISPNTRHRATSNAVVAESIQPTTGGLISPNTRHRSTSNTVVTVAEPIASTSRPDGQSSVQGCRREKRKYYCVTQGRNVGVFTDWNYVKSIVTKIDAHYKGYNSRQAAEAAYNRAEREGRLNILRDNDLE</sequence>
<evidence type="ECO:0000313" key="3">
    <source>
        <dbReference type="EMBL" id="KIL55652.1"/>
    </source>
</evidence>
<dbReference type="OrthoDB" id="3270804at2759"/>
<dbReference type="InParanoid" id="A0A0C2W3H5"/>
<protein>
    <recommendedName>
        <fullName evidence="2">Ribonuclease H1 N-terminal domain-containing protein</fullName>
    </recommendedName>
</protein>
<keyword evidence="4" id="KW-1185">Reference proteome</keyword>
<dbReference type="Pfam" id="PF01693">
    <property type="entry name" value="Cauli_VI"/>
    <property type="match status" value="1"/>
</dbReference>
<organism evidence="3 4">
    <name type="scientific">Amanita muscaria (strain Koide BX008)</name>
    <dbReference type="NCBI Taxonomy" id="946122"/>
    <lineage>
        <taxon>Eukaryota</taxon>
        <taxon>Fungi</taxon>
        <taxon>Dikarya</taxon>
        <taxon>Basidiomycota</taxon>
        <taxon>Agaricomycotina</taxon>
        <taxon>Agaricomycetes</taxon>
        <taxon>Agaricomycetidae</taxon>
        <taxon>Agaricales</taxon>
        <taxon>Pluteineae</taxon>
        <taxon>Amanitaceae</taxon>
        <taxon>Amanita</taxon>
    </lineage>
</organism>
<dbReference type="AlphaFoldDB" id="A0A0C2W3H5"/>
<name>A0A0C2W3H5_AMAMK</name>
<proteinExistence type="predicted"/>
<dbReference type="InterPro" id="IPR011320">
    <property type="entry name" value="RNase_H1_N"/>
</dbReference>
<dbReference type="Proteomes" id="UP000054549">
    <property type="component" value="Unassembled WGS sequence"/>
</dbReference>
<feature type="compositionally biased region" description="Polar residues" evidence="1">
    <location>
        <begin position="104"/>
        <end position="120"/>
    </location>
</feature>
<dbReference type="InterPro" id="IPR009027">
    <property type="entry name" value="Ribosomal_bL9/RNase_H1_N"/>
</dbReference>
<evidence type="ECO:0000256" key="1">
    <source>
        <dbReference type="SAM" id="MobiDB-lite"/>
    </source>
</evidence>
<evidence type="ECO:0000259" key="2">
    <source>
        <dbReference type="Pfam" id="PF01693"/>
    </source>
</evidence>
<dbReference type="SUPFAM" id="SSF55658">
    <property type="entry name" value="L9 N-domain-like"/>
    <property type="match status" value="1"/>
</dbReference>
<feature type="region of interest" description="Disordered" evidence="1">
    <location>
        <begin position="36"/>
        <end position="69"/>
    </location>
</feature>
<dbReference type="EMBL" id="KN818489">
    <property type="protein sequence ID" value="KIL55652.1"/>
    <property type="molecule type" value="Genomic_DNA"/>
</dbReference>
<feature type="domain" description="Ribonuclease H1 N-terminal" evidence="2">
    <location>
        <begin position="184"/>
        <end position="225"/>
    </location>
</feature>
<dbReference type="HOGENOM" id="CLU_1133327_0_0_1"/>